<evidence type="ECO:0000313" key="1">
    <source>
        <dbReference type="EMBL" id="CDY15796.1"/>
    </source>
</evidence>
<dbReference type="Gramene" id="CDY15796">
    <property type="protein sequence ID" value="CDY15796"/>
    <property type="gene ID" value="GSBRNA2T00090101001"/>
</dbReference>
<gene>
    <name evidence="1" type="primary">BnaC02g34150D</name>
    <name evidence="1" type="ORF">GSBRNA2T00090101001</name>
</gene>
<dbReference type="AlphaFoldDB" id="A0A078FRM3"/>
<dbReference type="Proteomes" id="UP000028999">
    <property type="component" value="Unassembled WGS sequence"/>
</dbReference>
<keyword evidence="2" id="KW-1185">Reference proteome</keyword>
<reference evidence="1 2" key="1">
    <citation type="journal article" date="2014" name="Science">
        <title>Plant genetics. Early allopolyploid evolution in the post-Neolithic Brassica napus oilseed genome.</title>
        <authorList>
            <person name="Chalhoub B."/>
            <person name="Denoeud F."/>
            <person name="Liu S."/>
            <person name="Parkin I.A."/>
            <person name="Tang H."/>
            <person name="Wang X."/>
            <person name="Chiquet J."/>
            <person name="Belcram H."/>
            <person name="Tong C."/>
            <person name="Samans B."/>
            <person name="Correa M."/>
            <person name="Da Silva C."/>
            <person name="Just J."/>
            <person name="Falentin C."/>
            <person name="Koh C.S."/>
            <person name="Le Clainche I."/>
            <person name="Bernard M."/>
            <person name="Bento P."/>
            <person name="Noel B."/>
            <person name="Labadie K."/>
            <person name="Alberti A."/>
            <person name="Charles M."/>
            <person name="Arnaud D."/>
            <person name="Guo H."/>
            <person name="Daviaud C."/>
            <person name="Alamery S."/>
            <person name="Jabbari K."/>
            <person name="Zhao M."/>
            <person name="Edger P.P."/>
            <person name="Chelaifa H."/>
            <person name="Tack D."/>
            <person name="Lassalle G."/>
            <person name="Mestiri I."/>
            <person name="Schnel N."/>
            <person name="Le Paslier M.C."/>
            <person name="Fan G."/>
            <person name="Renault V."/>
            <person name="Bayer P.E."/>
            <person name="Golicz A.A."/>
            <person name="Manoli S."/>
            <person name="Lee T.H."/>
            <person name="Thi V.H."/>
            <person name="Chalabi S."/>
            <person name="Hu Q."/>
            <person name="Fan C."/>
            <person name="Tollenaere R."/>
            <person name="Lu Y."/>
            <person name="Battail C."/>
            <person name="Shen J."/>
            <person name="Sidebottom C.H."/>
            <person name="Wang X."/>
            <person name="Canaguier A."/>
            <person name="Chauveau A."/>
            <person name="Berard A."/>
            <person name="Deniot G."/>
            <person name="Guan M."/>
            <person name="Liu Z."/>
            <person name="Sun F."/>
            <person name="Lim Y.P."/>
            <person name="Lyons E."/>
            <person name="Town C.D."/>
            <person name="Bancroft I."/>
            <person name="Wang X."/>
            <person name="Meng J."/>
            <person name="Ma J."/>
            <person name="Pires J.C."/>
            <person name="King G.J."/>
            <person name="Brunel D."/>
            <person name="Delourme R."/>
            <person name="Renard M."/>
            <person name="Aury J.M."/>
            <person name="Adams K.L."/>
            <person name="Batley J."/>
            <person name="Snowdon R.J."/>
            <person name="Tost J."/>
            <person name="Edwards D."/>
            <person name="Zhou Y."/>
            <person name="Hua W."/>
            <person name="Sharpe A.G."/>
            <person name="Paterson A.H."/>
            <person name="Guan C."/>
            <person name="Wincker P."/>
        </authorList>
    </citation>
    <scope>NUCLEOTIDE SEQUENCE [LARGE SCALE GENOMIC DNA]</scope>
    <source>
        <strain evidence="2">cv. Darmor-bzh</strain>
    </source>
</reference>
<evidence type="ECO:0000313" key="2">
    <source>
        <dbReference type="Proteomes" id="UP000028999"/>
    </source>
</evidence>
<organism evidence="1 2">
    <name type="scientific">Brassica napus</name>
    <name type="common">Rape</name>
    <dbReference type="NCBI Taxonomy" id="3708"/>
    <lineage>
        <taxon>Eukaryota</taxon>
        <taxon>Viridiplantae</taxon>
        <taxon>Streptophyta</taxon>
        <taxon>Embryophyta</taxon>
        <taxon>Tracheophyta</taxon>
        <taxon>Spermatophyta</taxon>
        <taxon>Magnoliopsida</taxon>
        <taxon>eudicotyledons</taxon>
        <taxon>Gunneridae</taxon>
        <taxon>Pentapetalae</taxon>
        <taxon>rosids</taxon>
        <taxon>malvids</taxon>
        <taxon>Brassicales</taxon>
        <taxon>Brassicaceae</taxon>
        <taxon>Brassiceae</taxon>
        <taxon>Brassica</taxon>
    </lineage>
</organism>
<protein>
    <submittedName>
        <fullName evidence="1">BnaC02g34150D protein</fullName>
    </submittedName>
</protein>
<proteinExistence type="predicted"/>
<accession>A0A078FRM3</accession>
<dbReference type="SMR" id="A0A078FRM3"/>
<name>A0A078FRM3_BRANA</name>
<dbReference type="PaxDb" id="3708-A0A078FRM3"/>
<dbReference type="EMBL" id="LK032058">
    <property type="protein sequence ID" value="CDY15796.1"/>
    <property type="molecule type" value="Genomic_DNA"/>
</dbReference>
<sequence length="70" mass="8248">MHHYQHNNTKKTLHRKKKLTITVNLCAFYVYLLLENDASVTLQNTDIKTLIYVGKLNNQLGWKDAFLEEL</sequence>